<dbReference type="EnsemblPlants" id="PNT64071">
    <property type="protein sequence ID" value="PNT64071"/>
    <property type="gene ID" value="BRADI_4g24213v3"/>
</dbReference>
<sequence>MCLSFWFFGLFPLTSLRFCLLGELSREKGWGVGWRGDFDLLRRRQGDSRRLFLNSSLKKGWGVRGGGGERRF</sequence>
<dbReference type="Gramene" id="PNT64072">
    <property type="protein sequence ID" value="PNT64072"/>
    <property type="gene ID" value="BRADI_4g24213v3"/>
</dbReference>
<dbReference type="Gramene" id="PNT64071">
    <property type="protein sequence ID" value="PNT64071"/>
    <property type="gene ID" value="BRADI_4g24213v3"/>
</dbReference>
<feature type="chain" id="PRO_5045018538" description="Secreted protein" evidence="1">
    <location>
        <begin position="17"/>
        <end position="72"/>
    </location>
</feature>
<evidence type="ECO:0000256" key="1">
    <source>
        <dbReference type="SAM" id="SignalP"/>
    </source>
</evidence>
<evidence type="ECO:0000313" key="3">
    <source>
        <dbReference type="Proteomes" id="UP000008810"/>
    </source>
</evidence>
<keyword evidence="1" id="KW-0732">Signal</keyword>
<reference evidence="2" key="2">
    <citation type="submission" date="2018-08" db="UniProtKB">
        <authorList>
            <consortium name="EnsemblPlants"/>
        </authorList>
    </citation>
    <scope>IDENTIFICATION</scope>
    <source>
        <strain evidence="2">cv. Bd21</strain>
    </source>
</reference>
<dbReference type="EnsemblPlants" id="PNT64073">
    <property type="protein sequence ID" value="PNT64073"/>
    <property type="gene ID" value="BRADI_4g24213v3"/>
</dbReference>
<reference evidence="2" key="1">
    <citation type="journal article" date="2010" name="Nature">
        <title>Genome sequencing and analysis of the model grass Brachypodium distachyon.</title>
        <authorList>
            <consortium name="International Brachypodium Initiative"/>
        </authorList>
    </citation>
    <scope>NUCLEOTIDE SEQUENCE [LARGE SCALE GENOMIC DNA]</scope>
    <source>
        <strain evidence="2">cv. Bd21</strain>
    </source>
</reference>
<protein>
    <recommendedName>
        <fullName evidence="4">Secreted protein</fullName>
    </recommendedName>
</protein>
<dbReference type="Proteomes" id="UP000008810">
    <property type="component" value="Chromosome 4"/>
</dbReference>
<dbReference type="Gramene" id="PNT64073">
    <property type="protein sequence ID" value="PNT64073"/>
    <property type="gene ID" value="BRADI_4g24213v3"/>
</dbReference>
<dbReference type="EnsemblPlants" id="PNT64072">
    <property type="protein sequence ID" value="PNT64072"/>
    <property type="gene ID" value="BRADI_4g24213v3"/>
</dbReference>
<proteinExistence type="predicted"/>
<name>A0A341M921_BRADI</name>
<feature type="signal peptide" evidence="1">
    <location>
        <begin position="1"/>
        <end position="16"/>
    </location>
</feature>
<evidence type="ECO:0008006" key="4">
    <source>
        <dbReference type="Google" id="ProtNLM"/>
    </source>
</evidence>
<accession>A0A341M921</accession>
<organism evidence="2">
    <name type="scientific">Brachypodium distachyon</name>
    <name type="common">Purple false brome</name>
    <name type="synonym">Trachynia distachya</name>
    <dbReference type="NCBI Taxonomy" id="15368"/>
    <lineage>
        <taxon>Eukaryota</taxon>
        <taxon>Viridiplantae</taxon>
        <taxon>Streptophyta</taxon>
        <taxon>Embryophyta</taxon>
        <taxon>Tracheophyta</taxon>
        <taxon>Spermatophyta</taxon>
        <taxon>Magnoliopsida</taxon>
        <taxon>Liliopsida</taxon>
        <taxon>Poales</taxon>
        <taxon>Poaceae</taxon>
        <taxon>BOP clade</taxon>
        <taxon>Pooideae</taxon>
        <taxon>Stipodae</taxon>
        <taxon>Brachypodieae</taxon>
        <taxon>Brachypodium</taxon>
    </lineage>
</organism>
<keyword evidence="3" id="KW-1185">Reference proteome</keyword>
<evidence type="ECO:0000313" key="2">
    <source>
        <dbReference type="EnsemblPlants" id="PNT64072"/>
    </source>
</evidence>